<dbReference type="PROSITE" id="PS50002">
    <property type="entry name" value="SH3"/>
    <property type="match status" value="2"/>
</dbReference>
<dbReference type="PROSITE" id="PS51741">
    <property type="entry name" value="F_BAR"/>
    <property type="match status" value="1"/>
</dbReference>
<dbReference type="InterPro" id="IPR035460">
    <property type="entry name" value="FCHSD_SH3_1"/>
</dbReference>
<feature type="domain" description="F-BAR" evidence="15">
    <location>
        <begin position="5"/>
        <end position="283"/>
    </location>
</feature>
<evidence type="ECO:0000256" key="9">
    <source>
        <dbReference type="ARBA" id="ARBA00023329"/>
    </source>
</evidence>
<evidence type="ECO:0000256" key="3">
    <source>
        <dbReference type="ARBA" id="ARBA00022443"/>
    </source>
</evidence>
<evidence type="ECO:0000256" key="1">
    <source>
        <dbReference type="ARBA" id="ARBA00004316"/>
    </source>
</evidence>
<feature type="region of interest" description="Disordered" evidence="13">
    <location>
        <begin position="840"/>
        <end position="967"/>
    </location>
</feature>
<evidence type="ECO:0000256" key="6">
    <source>
        <dbReference type="ARBA" id="ARBA00023054"/>
    </source>
</evidence>
<dbReference type="SMART" id="SM00326">
    <property type="entry name" value="SH3"/>
    <property type="match status" value="2"/>
</dbReference>
<feature type="region of interest" description="Disordered" evidence="13">
    <location>
        <begin position="726"/>
        <end position="746"/>
    </location>
</feature>
<feature type="region of interest" description="Disordered" evidence="13">
    <location>
        <begin position="813"/>
        <end position="832"/>
    </location>
</feature>
<dbReference type="SUPFAM" id="SSF50044">
    <property type="entry name" value="SH3-domain"/>
    <property type="match status" value="2"/>
</dbReference>
<dbReference type="GO" id="GO:1902905">
    <property type="term" value="P:positive regulation of supramolecular fiber organization"/>
    <property type="evidence" value="ECO:0007669"/>
    <property type="project" value="UniProtKB-ARBA"/>
</dbReference>
<evidence type="ECO:0008006" key="18">
    <source>
        <dbReference type="Google" id="ProtNLM"/>
    </source>
</evidence>
<dbReference type="SUPFAM" id="SSF103657">
    <property type="entry name" value="BAR/IMD domain-like"/>
    <property type="match status" value="1"/>
</dbReference>
<dbReference type="FunFam" id="2.30.30.40:FF:000033">
    <property type="entry name" value="FCH and double SH3 domains protein 2"/>
    <property type="match status" value="1"/>
</dbReference>
<feature type="non-terminal residue" evidence="16">
    <location>
        <position position="1"/>
    </location>
</feature>
<feature type="coiled-coil region" evidence="12">
    <location>
        <begin position="377"/>
        <end position="404"/>
    </location>
</feature>
<dbReference type="InterPro" id="IPR027267">
    <property type="entry name" value="AH/BAR_dom_sf"/>
</dbReference>
<keyword evidence="3 10" id="KW-0728">SH3 domain</keyword>
<evidence type="ECO:0000256" key="2">
    <source>
        <dbReference type="ARBA" id="ARBA00004541"/>
    </source>
</evidence>
<name>A0ABD0YIR0_9HEMI</name>
<keyword evidence="8" id="KW-0966">Cell projection</keyword>
<dbReference type="Gene3D" id="2.30.30.40">
    <property type="entry name" value="SH3 Domains"/>
    <property type="match status" value="2"/>
</dbReference>
<dbReference type="PANTHER" id="PTHR15735">
    <property type="entry name" value="FCH AND DOUBLE SH3 DOMAINS PROTEIN"/>
    <property type="match status" value="1"/>
</dbReference>
<evidence type="ECO:0000256" key="13">
    <source>
        <dbReference type="SAM" id="MobiDB-lite"/>
    </source>
</evidence>
<dbReference type="Pfam" id="PF14604">
    <property type="entry name" value="SH3_9"/>
    <property type="match status" value="1"/>
</dbReference>
<evidence type="ECO:0000256" key="4">
    <source>
        <dbReference type="ARBA" id="ARBA00022553"/>
    </source>
</evidence>
<evidence type="ECO:0000313" key="16">
    <source>
        <dbReference type="EMBL" id="KAL1131049.1"/>
    </source>
</evidence>
<dbReference type="GO" id="GO:0061024">
    <property type="term" value="P:membrane organization"/>
    <property type="evidence" value="ECO:0007669"/>
    <property type="project" value="UniProtKB-ARBA"/>
</dbReference>
<gene>
    <name evidence="16" type="ORF">AAG570_012286</name>
</gene>
<feature type="compositionally biased region" description="Low complexity" evidence="13">
    <location>
        <begin position="647"/>
        <end position="658"/>
    </location>
</feature>
<keyword evidence="4" id="KW-0597">Phosphoprotein</keyword>
<dbReference type="FunFam" id="2.30.30.40:FF:000107">
    <property type="entry name" value="FCH and double SH3 domains 1"/>
    <property type="match status" value="1"/>
</dbReference>
<protein>
    <recommendedName>
        <fullName evidence="18">FCH and double SH3 domains protein 2</fullName>
    </recommendedName>
</protein>
<dbReference type="SMART" id="SM00055">
    <property type="entry name" value="FCH"/>
    <property type="match status" value="1"/>
</dbReference>
<evidence type="ECO:0000256" key="12">
    <source>
        <dbReference type="SAM" id="Coils"/>
    </source>
</evidence>
<feature type="domain" description="SH3" evidence="14">
    <location>
        <begin position="661"/>
        <end position="725"/>
    </location>
</feature>
<dbReference type="Gene3D" id="1.20.1270.60">
    <property type="entry name" value="Arfaptin homology (AH) domain/BAR domain"/>
    <property type="match status" value="1"/>
</dbReference>
<feature type="compositionally biased region" description="Polar residues" evidence="13">
    <location>
        <begin position="425"/>
        <end position="437"/>
    </location>
</feature>
<evidence type="ECO:0000256" key="5">
    <source>
        <dbReference type="ARBA" id="ARBA00022737"/>
    </source>
</evidence>
<feature type="compositionally biased region" description="Polar residues" evidence="13">
    <location>
        <begin position="917"/>
        <end position="926"/>
    </location>
</feature>
<evidence type="ECO:0000256" key="7">
    <source>
        <dbReference type="ARBA" id="ARBA00023121"/>
    </source>
</evidence>
<feature type="compositionally biased region" description="Basic residues" evidence="13">
    <location>
        <begin position="928"/>
        <end position="940"/>
    </location>
</feature>
<dbReference type="GO" id="GO:0031410">
    <property type="term" value="C:cytoplasmic vesicle"/>
    <property type="evidence" value="ECO:0007669"/>
    <property type="project" value="UniProtKB-SubCell"/>
</dbReference>
<feature type="compositionally biased region" description="Basic and acidic residues" evidence="13">
    <location>
        <begin position="951"/>
        <end position="967"/>
    </location>
</feature>
<evidence type="ECO:0000256" key="10">
    <source>
        <dbReference type="PROSITE-ProRule" id="PRU00192"/>
    </source>
</evidence>
<dbReference type="InterPro" id="IPR001060">
    <property type="entry name" value="FCH_dom"/>
</dbReference>
<keyword evidence="9" id="KW-0968">Cytoplasmic vesicle</keyword>
<dbReference type="Pfam" id="PF00018">
    <property type="entry name" value="SH3_1"/>
    <property type="match status" value="1"/>
</dbReference>
<dbReference type="EMBL" id="JBFDAA010000007">
    <property type="protein sequence ID" value="KAL1131049.1"/>
    <property type="molecule type" value="Genomic_DNA"/>
</dbReference>
<dbReference type="AlphaFoldDB" id="A0ABD0YIR0"/>
<dbReference type="InterPro" id="IPR036028">
    <property type="entry name" value="SH3-like_dom_sf"/>
</dbReference>
<evidence type="ECO:0000259" key="15">
    <source>
        <dbReference type="PROSITE" id="PS51741"/>
    </source>
</evidence>
<dbReference type="InterPro" id="IPR001452">
    <property type="entry name" value="SH3_domain"/>
</dbReference>
<comment type="subcellular location">
    <subcellularLocation>
        <location evidence="1">Cell projection</location>
    </subcellularLocation>
    <subcellularLocation>
        <location evidence="2">Cytoplasmic vesicle</location>
    </subcellularLocation>
</comment>
<dbReference type="PRINTS" id="PR00452">
    <property type="entry name" value="SH3DOMAIN"/>
</dbReference>
<feature type="region of interest" description="Disordered" evidence="13">
    <location>
        <begin position="425"/>
        <end position="480"/>
    </location>
</feature>
<evidence type="ECO:0000256" key="11">
    <source>
        <dbReference type="PROSITE-ProRule" id="PRU01077"/>
    </source>
</evidence>
<feature type="region of interest" description="Disordered" evidence="13">
    <location>
        <begin position="629"/>
        <end position="658"/>
    </location>
</feature>
<dbReference type="Proteomes" id="UP001558652">
    <property type="component" value="Unassembled WGS sequence"/>
</dbReference>
<feature type="compositionally biased region" description="Basic and acidic residues" evidence="13">
    <location>
        <begin position="815"/>
        <end position="826"/>
    </location>
</feature>
<dbReference type="Pfam" id="PF00611">
    <property type="entry name" value="FCH"/>
    <property type="match status" value="1"/>
</dbReference>
<evidence type="ECO:0000313" key="17">
    <source>
        <dbReference type="Proteomes" id="UP001558652"/>
    </source>
</evidence>
<sequence>QGNYAKFLKNLHTEQVAKLQLKNQNECELLEDIRNFIIKRSAIEKSYSEALLKISSAFLNRKIPNIPDIKGDGSEEKWNMWNVWRTVLEENEKLARARLAAVEVFSQHIVDDAKILRAHKLLTAKKCLDQLAVIQKEVQVCAQDVDKTKKLYFDEEHSAHDVRDKARDIEEKLKKKKGSFFQSITSLQKNSAKVTSKREALEEKSSGARNDYLLSLAAANAHQTRYFVVDLQSAIQSMEASVYDKVAEYLMLIARTELLTCTATQTSFGRIKEQANQLTRDYNLQCVYLFYPVLKQHIQYDFEPCDNDSVNRITYEHSSAAAGTLAKEAKRWATRITRDTNTIAEGHAKLHSLYALRDSGQKVDPNDPNGPDLDTKIDELRLTIRRAETSKAKAEARIECLRAGGVNVEEFIQEVENLSVQDLPRSASSMSVRTDASGTGEPAGSDSMYDSDFNDTGSETAAVERPTSIDEKDRPDSTEVDGEWAMLEQERQQIEQLTAGWDDPTQVDWGPDEDDDVAVTSSTTTAVAAGGTFKVTALYNYTAQNPDELSIVENEQVEVIGEGDGDGWLRARNYRGQEGYVPHNYLDLHHDWGGGAGGNNSLYEVPSSYQLTSQISFSSVDYTVDEVEEPSEVSAGQETVREVNKPSNLELSGSSSQLNGSGGGYCIALYDYEATCPEELSFSEGEVIRVLRKAVHEDVDDGWWEGQKGDVIGLFPSLVVEECRENGEPLTPEGDDTPPGSAPPVFTPPDVPTFLLAPQTIITQPTPVVEHNPIVAEDDSLSFSMELSHDQQMQYGSQFDGGVEISISAEQANDCGREQDKRKDSDTESGALGVAQIVITAATPVAEDPDRSFPPPDEEEEEKAEEEEKEIEPDSAPFPISSSTGSEEDTYTGPSTAENSQSGGEILHSQQQQQQQHSYTKPQETGGQHKHRVHQHHHQPHQPPPPIPDELEPHQLARLQDLKESDA</sequence>
<keyword evidence="17" id="KW-1185">Reference proteome</keyword>
<dbReference type="GO" id="GO:0008289">
    <property type="term" value="F:lipid binding"/>
    <property type="evidence" value="ECO:0007669"/>
    <property type="project" value="UniProtKB-KW"/>
</dbReference>
<feature type="compositionally biased region" description="Polar residues" evidence="13">
    <location>
        <begin position="892"/>
        <end position="903"/>
    </location>
</feature>
<dbReference type="PANTHER" id="PTHR15735:SF21">
    <property type="entry name" value="PROTEIN NERVOUS WRECK"/>
    <property type="match status" value="1"/>
</dbReference>
<keyword evidence="5" id="KW-0677">Repeat</keyword>
<accession>A0ABD0YIR0</accession>
<feature type="compositionally biased region" description="Acidic residues" evidence="13">
    <location>
        <begin position="856"/>
        <end position="873"/>
    </location>
</feature>
<keyword evidence="6 11" id="KW-0175">Coiled coil</keyword>
<comment type="caution">
    <text evidence="16">The sequence shown here is derived from an EMBL/GenBank/DDBJ whole genome shotgun (WGS) entry which is preliminary data.</text>
</comment>
<dbReference type="GO" id="GO:0051495">
    <property type="term" value="P:positive regulation of cytoskeleton organization"/>
    <property type="evidence" value="ECO:0007669"/>
    <property type="project" value="UniProtKB-ARBA"/>
</dbReference>
<organism evidence="16 17">
    <name type="scientific">Ranatra chinensis</name>
    <dbReference type="NCBI Taxonomy" id="642074"/>
    <lineage>
        <taxon>Eukaryota</taxon>
        <taxon>Metazoa</taxon>
        <taxon>Ecdysozoa</taxon>
        <taxon>Arthropoda</taxon>
        <taxon>Hexapoda</taxon>
        <taxon>Insecta</taxon>
        <taxon>Pterygota</taxon>
        <taxon>Neoptera</taxon>
        <taxon>Paraneoptera</taxon>
        <taxon>Hemiptera</taxon>
        <taxon>Heteroptera</taxon>
        <taxon>Panheteroptera</taxon>
        <taxon>Nepomorpha</taxon>
        <taxon>Nepidae</taxon>
        <taxon>Ranatrinae</taxon>
        <taxon>Ranatra</taxon>
    </lineage>
</organism>
<feature type="compositionally biased region" description="Basic and acidic residues" evidence="13">
    <location>
        <begin position="467"/>
        <end position="477"/>
    </location>
</feature>
<evidence type="ECO:0000256" key="8">
    <source>
        <dbReference type="ARBA" id="ARBA00023273"/>
    </source>
</evidence>
<dbReference type="InterPro" id="IPR031160">
    <property type="entry name" value="F_BAR_dom"/>
</dbReference>
<evidence type="ECO:0000259" key="14">
    <source>
        <dbReference type="PROSITE" id="PS50002"/>
    </source>
</evidence>
<feature type="domain" description="SH3" evidence="14">
    <location>
        <begin position="530"/>
        <end position="591"/>
    </location>
</feature>
<dbReference type="GO" id="GO:0030833">
    <property type="term" value="P:regulation of actin filament polymerization"/>
    <property type="evidence" value="ECO:0007669"/>
    <property type="project" value="UniProtKB-ARBA"/>
</dbReference>
<dbReference type="CDD" id="cd11761">
    <property type="entry name" value="SH3_FCHSD_1"/>
    <property type="match status" value="1"/>
</dbReference>
<proteinExistence type="predicted"/>
<dbReference type="GO" id="GO:0042995">
    <property type="term" value="C:cell projection"/>
    <property type="evidence" value="ECO:0007669"/>
    <property type="project" value="UniProtKB-SubCell"/>
</dbReference>
<reference evidence="16 17" key="1">
    <citation type="submission" date="2024-07" db="EMBL/GenBank/DDBJ databases">
        <title>Chromosome-level genome assembly of the water stick insect Ranatra chinensis (Heteroptera: Nepidae).</title>
        <authorList>
            <person name="Liu X."/>
        </authorList>
    </citation>
    <scope>NUCLEOTIDE SEQUENCE [LARGE SCALE GENOMIC DNA]</scope>
    <source>
        <strain evidence="16">Cailab_2021Rc</strain>
        <tissue evidence="16">Muscle</tissue>
    </source>
</reference>
<keyword evidence="7" id="KW-0446">Lipid-binding</keyword>
<dbReference type="FunFam" id="1.20.1270.60:FF:000039">
    <property type="entry name" value="FCH and double SH3 domains protein"/>
    <property type="match status" value="1"/>
</dbReference>